<sequence length="289" mass="32378">MRTSRYSNIAALAILVFDYCIMFDDEVRWVWGRRWDATRVVFTLSRYLPFIGVGMTCYAAVKISRTGNCIPFNITSDAIHIMSIIFAEALLVLRTYAFWQRDKRLLIGLWILGGLCVAGAVLISNVIPSKSVASGSSGSDNSGCVFRSSRNSAKQYAFLMLFEMTIVGLTAYKRFGQYRHGSNSLVTKLYRDGMMYIFSIMLVSVANIIIVTVAPIGYSNMVDSLQIAVHSVIASRILFNLRKDDRRDYFRSLPVEISEFRAPPRPTDSGESGSSGYQSTESALWKQPV</sequence>
<feature type="transmembrane region" description="Helical" evidence="2">
    <location>
        <begin position="44"/>
        <end position="64"/>
    </location>
</feature>
<dbReference type="InterPro" id="IPR045340">
    <property type="entry name" value="DUF6533"/>
</dbReference>
<proteinExistence type="predicted"/>
<reference evidence="4 5" key="1">
    <citation type="submission" date="2014-04" db="EMBL/GenBank/DDBJ databases">
        <title>Evolutionary Origins and Diversification of the Mycorrhizal Mutualists.</title>
        <authorList>
            <consortium name="DOE Joint Genome Institute"/>
            <consortium name="Mycorrhizal Genomics Consortium"/>
            <person name="Kohler A."/>
            <person name="Kuo A."/>
            <person name="Nagy L.G."/>
            <person name="Floudas D."/>
            <person name="Copeland A."/>
            <person name="Barry K.W."/>
            <person name="Cichocki N."/>
            <person name="Veneault-Fourrey C."/>
            <person name="LaButti K."/>
            <person name="Lindquist E.A."/>
            <person name="Lipzen A."/>
            <person name="Lundell T."/>
            <person name="Morin E."/>
            <person name="Murat C."/>
            <person name="Riley R."/>
            <person name="Ohm R."/>
            <person name="Sun H."/>
            <person name="Tunlid A."/>
            <person name="Henrissat B."/>
            <person name="Grigoriev I.V."/>
            <person name="Hibbett D.S."/>
            <person name="Martin F."/>
        </authorList>
    </citation>
    <scope>NUCLEOTIDE SEQUENCE [LARGE SCALE GENOMIC DNA]</scope>
    <source>
        <strain evidence="4 5">MD-312</strain>
    </source>
</reference>
<feature type="transmembrane region" description="Helical" evidence="2">
    <location>
        <begin position="155"/>
        <end position="172"/>
    </location>
</feature>
<feature type="transmembrane region" description="Helical" evidence="2">
    <location>
        <begin position="105"/>
        <end position="127"/>
    </location>
</feature>
<feature type="transmembrane region" description="Helical" evidence="2">
    <location>
        <begin position="70"/>
        <end position="93"/>
    </location>
</feature>
<dbReference type="Proteomes" id="UP000053820">
    <property type="component" value="Unassembled WGS sequence"/>
</dbReference>
<dbReference type="OrthoDB" id="3350812at2759"/>
<organism evidence="4 5">
    <name type="scientific">Hydnomerulius pinastri MD-312</name>
    <dbReference type="NCBI Taxonomy" id="994086"/>
    <lineage>
        <taxon>Eukaryota</taxon>
        <taxon>Fungi</taxon>
        <taxon>Dikarya</taxon>
        <taxon>Basidiomycota</taxon>
        <taxon>Agaricomycotina</taxon>
        <taxon>Agaricomycetes</taxon>
        <taxon>Agaricomycetidae</taxon>
        <taxon>Boletales</taxon>
        <taxon>Boletales incertae sedis</taxon>
        <taxon>Leucogyrophana</taxon>
    </lineage>
</organism>
<dbReference type="EMBL" id="KN839854">
    <property type="protein sequence ID" value="KIJ62613.1"/>
    <property type="molecule type" value="Genomic_DNA"/>
</dbReference>
<name>A0A0C9W6Q1_9AGAM</name>
<evidence type="ECO:0000259" key="3">
    <source>
        <dbReference type="Pfam" id="PF20151"/>
    </source>
</evidence>
<dbReference type="Pfam" id="PF20151">
    <property type="entry name" value="DUF6533"/>
    <property type="match status" value="1"/>
</dbReference>
<feature type="compositionally biased region" description="Polar residues" evidence="1">
    <location>
        <begin position="269"/>
        <end position="282"/>
    </location>
</feature>
<keyword evidence="2" id="KW-0812">Transmembrane</keyword>
<feature type="region of interest" description="Disordered" evidence="1">
    <location>
        <begin position="260"/>
        <end position="289"/>
    </location>
</feature>
<feature type="transmembrane region" description="Helical" evidence="2">
    <location>
        <begin position="193"/>
        <end position="218"/>
    </location>
</feature>
<evidence type="ECO:0000256" key="1">
    <source>
        <dbReference type="SAM" id="MobiDB-lite"/>
    </source>
</evidence>
<evidence type="ECO:0000256" key="2">
    <source>
        <dbReference type="SAM" id="Phobius"/>
    </source>
</evidence>
<dbReference type="AlphaFoldDB" id="A0A0C9W6Q1"/>
<keyword evidence="5" id="KW-1185">Reference proteome</keyword>
<protein>
    <recommendedName>
        <fullName evidence="3">DUF6533 domain-containing protein</fullName>
    </recommendedName>
</protein>
<feature type="domain" description="DUF6533" evidence="3">
    <location>
        <begin position="6"/>
        <end position="51"/>
    </location>
</feature>
<keyword evidence="2" id="KW-0472">Membrane</keyword>
<dbReference type="HOGENOM" id="CLU_035509_11_1_1"/>
<evidence type="ECO:0000313" key="5">
    <source>
        <dbReference type="Proteomes" id="UP000053820"/>
    </source>
</evidence>
<accession>A0A0C9W6Q1</accession>
<keyword evidence="2" id="KW-1133">Transmembrane helix</keyword>
<evidence type="ECO:0000313" key="4">
    <source>
        <dbReference type="EMBL" id="KIJ62613.1"/>
    </source>
</evidence>
<gene>
    <name evidence="4" type="ORF">HYDPIDRAFT_135729</name>
</gene>